<feature type="compositionally biased region" description="Acidic residues" evidence="4">
    <location>
        <begin position="729"/>
        <end position="740"/>
    </location>
</feature>
<feature type="compositionally biased region" description="Basic and acidic residues" evidence="4">
    <location>
        <begin position="1177"/>
        <end position="1207"/>
    </location>
</feature>
<evidence type="ECO:0000256" key="2">
    <source>
        <dbReference type="ARBA" id="ARBA00022517"/>
    </source>
</evidence>
<evidence type="ECO:0000256" key="1">
    <source>
        <dbReference type="ARBA" id="ARBA00004604"/>
    </source>
</evidence>
<comment type="subcellular location">
    <subcellularLocation>
        <location evidence="1">Nucleus</location>
        <location evidence="1">Nucleolus</location>
    </subcellularLocation>
</comment>
<organism evidence="6 7">
    <name type="scientific">Microbotryum intermedium</name>
    <dbReference type="NCBI Taxonomy" id="269621"/>
    <lineage>
        <taxon>Eukaryota</taxon>
        <taxon>Fungi</taxon>
        <taxon>Dikarya</taxon>
        <taxon>Basidiomycota</taxon>
        <taxon>Pucciniomycotina</taxon>
        <taxon>Microbotryomycetes</taxon>
        <taxon>Microbotryales</taxon>
        <taxon>Microbotryaceae</taxon>
        <taxon>Microbotryum</taxon>
    </lineage>
</organism>
<reference evidence="7" key="1">
    <citation type="submission" date="2016-09" db="EMBL/GenBank/DDBJ databases">
        <authorList>
            <person name="Jeantristanb JTB J.-T."/>
            <person name="Ricardo R."/>
        </authorList>
    </citation>
    <scope>NUCLEOTIDE SEQUENCE [LARGE SCALE GENOMIC DNA]</scope>
</reference>
<dbReference type="PANTHER" id="PTHR12858">
    <property type="entry name" value="RIBOSOME BIOGENESIS PROTEIN"/>
    <property type="match status" value="1"/>
</dbReference>
<feature type="compositionally biased region" description="Acidic residues" evidence="4">
    <location>
        <begin position="642"/>
        <end position="658"/>
    </location>
</feature>
<keyword evidence="3" id="KW-0539">Nucleus</keyword>
<dbReference type="GO" id="GO:0000479">
    <property type="term" value="P:endonucleolytic cleavage of tricistronic rRNA transcript (SSU-rRNA, 5.8S rRNA, LSU-rRNA)"/>
    <property type="evidence" value="ECO:0007669"/>
    <property type="project" value="TreeGrafter"/>
</dbReference>
<feature type="compositionally biased region" description="Acidic residues" evidence="4">
    <location>
        <begin position="503"/>
        <end position="531"/>
    </location>
</feature>
<dbReference type="GO" id="GO:0005525">
    <property type="term" value="F:GTP binding"/>
    <property type="evidence" value="ECO:0007669"/>
    <property type="project" value="InterPro"/>
</dbReference>
<keyword evidence="7" id="KW-1185">Reference proteome</keyword>
<dbReference type="GO" id="GO:0003924">
    <property type="term" value="F:GTPase activity"/>
    <property type="evidence" value="ECO:0007669"/>
    <property type="project" value="InterPro"/>
</dbReference>
<dbReference type="SUPFAM" id="SSF52540">
    <property type="entry name" value="P-loop containing nucleoside triphosphate hydrolases"/>
    <property type="match status" value="1"/>
</dbReference>
<dbReference type="InterPro" id="IPR030387">
    <property type="entry name" value="G_Bms1/Tsr1_dom"/>
</dbReference>
<dbReference type="STRING" id="269621.A0A238F4E7"/>
<dbReference type="GO" id="GO:0034511">
    <property type="term" value="F:U3 snoRNA binding"/>
    <property type="evidence" value="ECO:0007669"/>
    <property type="project" value="TreeGrafter"/>
</dbReference>
<feature type="compositionally biased region" description="Acidic residues" evidence="4">
    <location>
        <begin position="671"/>
        <end position="680"/>
    </location>
</feature>
<feature type="domain" description="Bms1-type G" evidence="5">
    <location>
        <begin position="78"/>
        <end position="264"/>
    </location>
</feature>
<dbReference type="OrthoDB" id="10260897at2759"/>
<feature type="compositionally biased region" description="Basic and acidic residues" evidence="4">
    <location>
        <begin position="36"/>
        <end position="52"/>
    </location>
</feature>
<dbReference type="InterPro" id="IPR012948">
    <property type="entry name" value="AARP2CN"/>
</dbReference>
<sequence>MDGSKQTNRAHRPSKAPKAGPAKGQNPKAFVPSSFRRAEKQGRRNVEKDQTRLHVPAVDRTFGGTSGQGGKDVEGEIPPVIVAVIGPQGVGKSTLVRSMVRRYTKNTLADIKGPVTVVTGAFQWWGSQALLLNALTTPHSTGKNRRLTIIECPNDLGSMIDVAKVADLVLLMIDGSFGFEMETFEALSALSSHGMPKIIAVLTHLDLVKTPAALKAQKKRLKNRFWTEVYDGAKMFYLSGVMNGRYPDREILNLSRFISVAKFRPLVFRNQHSYFLADRFDDLTPRETIRQNPKADRTLALFGYLRGVPLRPPGPTNSLRVHIPGAGVDAFEVSRLLELVDPCPLPTKDSEKRRKMGDKNKVAYAPMSGGSGTGVMWDGDQVWINTSGTFSKRREGDEEYDPEDDTGQFITECWDRYRITRADCLFCAGTDQVGGDGIKMMMDLQDVPSTLGDGVAASQIRLFGSSKQPLEAPQTTHDATASSSKRTRRAAFNDAVGKHDGADYEDDEEEEEIDEEDFDTDSGAEEDEGMGFEEVGSAPPGRSSRRAAGGPTNVGERGEKIAYADSDSDLGFGEEGGHLDLEDDEEESDEEEEGEGPEWKKNLASLAAANLGQRRKPNLMKLIYNSTFSAEDIASGRTDTKNDEDEEEENIEDDDDEDLFKISRKARVDENGEEEDEDAPEDRFRRPVSRVELEVWQDEDFLDSIRHLFITGGATDSSVATGANAYEEEGGDFEDLENEEGTAKASESVQEDSKTKAERLAAKKADLKRKFDAEYDHDSDDENKMDFYTEQKDEMERKLRATRAEFAEDDAETRALVEGHRPGTYVRLEITGVPYQMVENFNPRIPIIVGGLLAHEESFGYVQVRIKKHRWFPKILKTNDPLIFSLGWRRFQTVPIYSLDDGTRNRMLKYTPEHMHCLATFYGPISAPNTGFCAFNRLGNDTPSFRVSANGVVRDINGATSIVKKLKLTGTPYKIFKNTAFVKDMFTSSLEVAKFEGAHIRTVSGIRGQIKKALSKPEGCYRAAFEDKVLMSDIIFLRAWYQIKPRQFYNPVASLLLRDKASWQGMRLTGEVRRDQGVKTPSDINSLYKPIVRETRRFNTLKVPRKLQAALPYASKPKLQTPQKNKTYMQKRAVVLEPDEKQALSLLQQIQAISRDKLAKRKDKKAEIKEKRQKKLAKIDAGRAEKDKEKKHEHFKAQENKKQAQERKRQRTA</sequence>
<feature type="region of interest" description="Disordered" evidence="4">
    <location>
        <begin position="1159"/>
        <end position="1213"/>
    </location>
</feature>
<dbReference type="InterPro" id="IPR037875">
    <property type="entry name" value="Bms1_N"/>
</dbReference>
<dbReference type="AlphaFoldDB" id="A0A238F4E7"/>
<dbReference type="CDD" id="cd01882">
    <property type="entry name" value="BMS1"/>
    <property type="match status" value="1"/>
</dbReference>
<proteinExistence type="predicted"/>
<evidence type="ECO:0000256" key="3">
    <source>
        <dbReference type="ARBA" id="ARBA00023242"/>
    </source>
</evidence>
<dbReference type="EMBL" id="FMSP01000003">
    <property type="protein sequence ID" value="SCV68872.1"/>
    <property type="molecule type" value="Genomic_DNA"/>
</dbReference>
<evidence type="ECO:0000313" key="6">
    <source>
        <dbReference type="EMBL" id="SCV68872.1"/>
    </source>
</evidence>
<dbReference type="Pfam" id="PF04950">
    <property type="entry name" value="RIBIOP_C"/>
    <property type="match status" value="1"/>
</dbReference>
<dbReference type="GO" id="GO:0005730">
    <property type="term" value="C:nucleolus"/>
    <property type="evidence" value="ECO:0007669"/>
    <property type="project" value="UniProtKB-SubCell"/>
</dbReference>
<feature type="region of interest" description="Disordered" evidence="4">
    <location>
        <begin position="729"/>
        <end position="755"/>
    </location>
</feature>
<dbReference type="InterPro" id="IPR027417">
    <property type="entry name" value="P-loop_NTPase"/>
</dbReference>
<dbReference type="PANTHER" id="PTHR12858:SF2">
    <property type="entry name" value="RIBOSOME BIOGENESIS PROTEIN BMS1 HOMOLOG"/>
    <property type="match status" value="1"/>
</dbReference>
<dbReference type="GO" id="GO:0030686">
    <property type="term" value="C:90S preribosome"/>
    <property type="evidence" value="ECO:0007669"/>
    <property type="project" value="TreeGrafter"/>
</dbReference>
<dbReference type="Gene3D" id="3.40.50.300">
    <property type="entry name" value="P-loop containing nucleotide triphosphate hydrolases"/>
    <property type="match status" value="1"/>
</dbReference>
<evidence type="ECO:0000256" key="4">
    <source>
        <dbReference type="SAM" id="MobiDB-lite"/>
    </source>
</evidence>
<evidence type="ECO:0000313" key="7">
    <source>
        <dbReference type="Proteomes" id="UP000198372"/>
    </source>
</evidence>
<dbReference type="Pfam" id="PF00009">
    <property type="entry name" value="GTP_EFTU"/>
    <property type="match status" value="1"/>
</dbReference>
<dbReference type="Proteomes" id="UP000198372">
    <property type="component" value="Unassembled WGS sequence"/>
</dbReference>
<feature type="region of interest" description="Disordered" evidence="4">
    <location>
        <begin position="465"/>
        <end position="603"/>
    </location>
</feature>
<dbReference type="InterPro" id="IPR000795">
    <property type="entry name" value="T_Tr_GTP-bd_dom"/>
</dbReference>
<accession>A0A238F4E7</accession>
<feature type="compositionally biased region" description="Polar residues" evidence="4">
    <location>
        <begin position="465"/>
        <end position="484"/>
    </location>
</feature>
<dbReference type="SMART" id="SM01362">
    <property type="entry name" value="DUF663"/>
    <property type="match status" value="1"/>
</dbReference>
<dbReference type="InterPro" id="IPR039761">
    <property type="entry name" value="Bms1/Tsr1"/>
</dbReference>
<dbReference type="SMART" id="SM00785">
    <property type="entry name" value="AARP2CN"/>
    <property type="match status" value="1"/>
</dbReference>
<feature type="region of interest" description="Disordered" evidence="4">
    <location>
        <begin position="1"/>
        <end position="73"/>
    </location>
</feature>
<name>A0A238F4E7_9BASI</name>
<gene>
    <name evidence="6" type="ORF">BQ2448_993</name>
</gene>
<dbReference type="Pfam" id="PF08142">
    <property type="entry name" value="AARP2CN"/>
    <property type="match status" value="1"/>
</dbReference>
<keyword evidence="2" id="KW-0690">Ribosome biogenesis</keyword>
<dbReference type="GO" id="GO:0000462">
    <property type="term" value="P:maturation of SSU-rRNA from tricistronic rRNA transcript (SSU-rRNA, 5.8S rRNA, LSU-rRNA)"/>
    <property type="evidence" value="ECO:0007669"/>
    <property type="project" value="TreeGrafter"/>
</dbReference>
<dbReference type="PROSITE" id="PS51714">
    <property type="entry name" value="G_BMS1"/>
    <property type="match status" value="1"/>
</dbReference>
<dbReference type="InterPro" id="IPR007034">
    <property type="entry name" value="BMS1_TSR1_C"/>
</dbReference>
<feature type="compositionally biased region" description="Acidic residues" evidence="4">
    <location>
        <begin position="581"/>
        <end position="596"/>
    </location>
</feature>
<evidence type="ECO:0000259" key="5">
    <source>
        <dbReference type="PROSITE" id="PS51714"/>
    </source>
</evidence>
<protein>
    <submittedName>
        <fullName evidence="6">BQ2448_993 protein</fullName>
    </submittedName>
</protein>
<feature type="region of interest" description="Disordered" evidence="4">
    <location>
        <begin position="630"/>
        <end position="685"/>
    </location>
</feature>